<dbReference type="AlphaFoldDB" id="A0A7J7UTH0"/>
<comment type="caution">
    <text evidence="2">The sequence shown here is derived from an EMBL/GenBank/DDBJ whole genome shotgun (WGS) entry which is preliminary data.</text>
</comment>
<dbReference type="EMBL" id="JACAGB010000018">
    <property type="protein sequence ID" value="KAF6316178.1"/>
    <property type="molecule type" value="Genomic_DNA"/>
</dbReference>
<evidence type="ECO:0000313" key="2">
    <source>
        <dbReference type="EMBL" id="KAF6316178.1"/>
    </source>
</evidence>
<evidence type="ECO:0000256" key="1">
    <source>
        <dbReference type="SAM" id="MobiDB-lite"/>
    </source>
</evidence>
<accession>A0A7J7UTH0</accession>
<protein>
    <submittedName>
        <fullName evidence="2">Uncharacterized protein</fullName>
    </submittedName>
</protein>
<name>A0A7J7UTH0_PIPKU</name>
<proteinExistence type="predicted"/>
<feature type="region of interest" description="Disordered" evidence="1">
    <location>
        <begin position="181"/>
        <end position="214"/>
    </location>
</feature>
<sequence length="244" mass="26694">MSTQLWLPPHAACGHSGLEASVMSPLLSARAQRLWREEGWHPAEPLAPGCRDSEEEGGGGGEEMPGPDASLVLEPSGGSRSVPWNVAGACQGTSERLLPSYWLLTLDRASLRLLRGLRTVLWCPMVDRGSLSVAAGRRRSCQVASLWAPCWPSCPSAEPLEDMASPAEGLRELVEMLQEGGRGRGAVTKPGRHPGSRARPEGDEQGSWREQRLDLPQRASLSRVFHRDILERGRWLLQTPKKTE</sequence>
<feature type="region of interest" description="Disordered" evidence="1">
    <location>
        <begin position="42"/>
        <end position="75"/>
    </location>
</feature>
<gene>
    <name evidence="2" type="ORF">mPipKuh1_008689</name>
</gene>
<reference evidence="2 3" key="1">
    <citation type="journal article" date="2020" name="Nature">
        <title>Six reference-quality genomes reveal evolution of bat adaptations.</title>
        <authorList>
            <person name="Jebb D."/>
            <person name="Huang Z."/>
            <person name="Pippel M."/>
            <person name="Hughes G.M."/>
            <person name="Lavrichenko K."/>
            <person name="Devanna P."/>
            <person name="Winkler S."/>
            <person name="Jermiin L.S."/>
            <person name="Skirmuntt E.C."/>
            <person name="Katzourakis A."/>
            <person name="Burkitt-Gray L."/>
            <person name="Ray D.A."/>
            <person name="Sullivan K.A.M."/>
            <person name="Roscito J.G."/>
            <person name="Kirilenko B.M."/>
            <person name="Davalos L.M."/>
            <person name="Corthals A.P."/>
            <person name="Power M.L."/>
            <person name="Jones G."/>
            <person name="Ransome R.D."/>
            <person name="Dechmann D.K.N."/>
            <person name="Locatelli A.G."/>
            <person name="Puechmaille S.J."/>
            <person name="Fedrigo O."/>
            <person name="Jarvis E.D."/>
            <person name="Hiller M."/>
            <person name="Vernes S.C."/>
            <person name="Myers E.W."/>
            <person name="Teeling E.C."/>
        </authorList>
    </citation>
    <scope>NUCLEOTIDE SEQUENCE [LARGE SCALE GENOMIC DNA]</scope>
    <source>
        <strain evidence="2">MPipKuh1</strain>
        <tissue evidence="2">Flight muscle</tissue>
    </source>
</reference>
<feature type="compositionally biased region" description="Basic and acidic residues" evidence="1">
    <location>
        <begin position="198"/>
        <end position="214"/>
    </location>
</feature>
<dbReference type="Proteomes" id="UP000558488">
    <property type="component" value="Unassembled WGS sequence"/>
</dbReference>
<organism evidence="2 3">
    <name type="scientific">Pipistrellus kuhlii</name>
    <name type="common">Kuhl's pipistrelle</name>
    <dbReference type="NCBI Taxonomy" id="59472"/>
    <lineage>
        <taxon>Eukaryota</taxon>
        <taxon>Metazoa</taxon>
        <taxon>Chordata</taxon>
        <taxon>Craniata</taxon>
        <taxon>Vertebrata</taxon>
        <taxon>Euteleostomi</taxon>
        <taxon>Mammalia</taxon>
        <taxon>Eutheria</taxon>
        <taxon>Laurasiatheria</taxon>
        <taxon>Chiroptera</taxon>
        <taxon>Yangochiroptera</taxon>
        <taxon>Vespertilionidae</taxon>
        <taxon>Pipistrellus</taxon>
    </lineage>
</organism>
<evidence type="ECO:0000313" key="3">
    <source>
        <dbReference type="Proteomes" id="UP000558488"/>
    </source>
</evidence>
<keyword evidence="3" id="KW-1185">Reference proteome</keyword>